<evidence type="ECO:0000259" key="4">
    <source>
        <dbReference type="PROSITE" id="PS01031"/>
    </source>
</evidence>
<protein>
    <submittedName>
        <fullName evidence="5">Heat shock protein Hsp20</fullName>
    </submittedName>
</protein>
<dbReference type="Pfam" id="PF00011">
    <property type="entry name" value="HSP20"/>
    <property type="match status" value="1"/>
</dbReference>
<dbReference type="InterPro" id="IPR008978">
    <property type="entry name" value="HSP20-like_chaperone"/>
</dbReference>
<dbReference type="OrthoDB" id="9814487at2"/>
<reference evidence="5 6" key="1">
    <citation type="submission" date="2019-03" db="EMBL/GenBank/DDBJ databases">
        <title>Genomic Encyclopedia of Archaeal and Bacterial Type Strains, Phase II (KMG-II): from individual species to whole genera.</title>
        <authorList>
            <person name="Goeker M."/>
        </authorList>
    </citation>
    <scope>NUCLEOTIDE SEQUENCE [LARGE SCALE GENOMIC DNA]</scope>
    <source>
        <strain evidence="5 6">DSM 22554</strain>
    </source>
</reference>
<dbReference type="CDD" id="cd06464">
    <property type="entry name" value="ACD_sHsps-like"/>
    <property type="match status" value="1"/>
</dbReference>
<comment type="caution">
    <text evidence="5">The sequence shown here is derived from an EMBL/GenBank/DDBJ whole genome shotgun (WGS) entry which is preliminary data.</text>
</comment>
<dbReference type="PROSITE" id="PS01031">
    <property type="entry name" value="SHSP"/>
    <property type="match status" value="1"/>
</dbReference>
<dbReference type="PANTHER" id="PTHR11527">
    <property type="entry name" value="HEAT-SHOCK PROTEIN 20 FAMILY MEMBER"/>
    <property type="match status" value="1"/>
</dbReference>
<accession>A0A4R1M4U6</accession>
<evidence type="ECO:0000256" key="1">
    <source>
        <dbReference type="PROSITE-ProRule" id="PRU00285"/>
    </source>
</evidence>
<evidence type="ECO:0000313" key="6">
    <source>
        <dbReference type="Proteomes" id="UP000294616"/>
    </source>
</evidence>
<dbReference type="SUPFAM" id="SSF49764">
    <property type="entry name" value="HSP20-like chaperones"/>
    <property type="match status" value="1"/>
</dbReference>
<dbReference type="InterPro" id="IPR031107">
    <property type="entry name" value="Small_HSP"/>
</dbReference>
<dbReference type="AlphaFoldDB" id="A0A4R1M4U6"/>
<name>A0A4R1M4U6_9SPHI</name>
<proteinExistence type="inferred from homology"/>
<evidence type="ECO:0000256" key="2">
    <source>
        <dbReference type="RuleBase" id="RU003616"/>
    </source>
</evidence>
<gene>
    <name evidence="5" type="ORF">C8N28_0011</name>
</gene>
<dbReference type="Gene3D" id="2.60.40.790">
    <property type="match status" value="1"/>
</dbReference>
<dbReference type="InterPro" id="IPR002068">
    <property type="entry name" value="A-crystallin/Hsp20_dom"/>
</dbReference>
<sequence length="146" mass="16879">MSNIQRRDQRALYDPWKDFFDVGNIFAPDVVRRSQNSMPAVNISEDDKCYCVDIVAPGFKKDDFKINVEDDMLTISGEAKNESTEEDENKQYSRREYSHSSFTRSFRLPENAKDNDISANFTDGILKLNIPKSEQQVKATKEIKIE</sequence>
<feature type="domain" description="SHSP" evidence="4">
    <location>
        <begin position="32"/>
        <end position="146"/>
    </location>
</feature>
<feature type="region of interest" description="Disordered" evidence="3">
    <location>
        <begin position="77"/>
        <end position="101"/>
    </location>
</feature>
<evidence type="ECO:0000313" key="5">
    <source>
        <dbReference type="EMBL" id="TCK84719.1"/>
    </source>
</evidence>
<comment type="similarity">
    <text evidence="1 2">Belongs to the small heat shock protein (HSP20) family.</text>
</comment>
<dbReference type="EMBL" id="SMGO01000001">
    <property type="protein sequence ID" value="TCK84719.1"/>
    <property type="molecule type" value="Genomic_DNA"/>
</dbReference>
<organism evidence="5 6">
    <name type="scientific">Albibacterium bauzanense</name>
    <dbReference type="NCBI Taxonomy" id="653929"/>
    <lineage>
        <taxon>Bacteria</taxon>
        <taxon>Pseudomonadati</taxon>
        <taxon>Bacteroidota</taxon>
        <taxon>Sphingobacteriia</taxon>
        <taxon>Sphingobacteriales</taxon>
        <taxon>Sphingobacteriaceae</taxon>
        <taxon>Albibacterium</taxon>
    </lineage>
</organism>
<keyword evidence="6" id="KW-1185">Reference proteome</keyword>
<dbReference type="RefSeq" id="WP_132220297.1">
    <property type="nucleotide sequence ID" value="NZ_SMGO01000001.1"/>
</dbReference>
<dbReference type="Proteomes" id="UP000294616">
    <property type="component" value="Unassembled WGS sequence"/>
</dbReference>
<feature type="compositionally biased region" description="Basic and acidic residues" evidence="3">
    <location>
        <begin position="79"/>
        <end position="98"/>
    </location>
</feature>
<keyword evidence="5" id="KW-0346">Stress response</keyword>
<evidence type="ECO:0000256" key="3">
    <source>
        <dbReference type="SAM" id="MobiDB-lite"/>
    </source>
</evidence>